<dbReference type="PROSITE" id="PS51324">
    <property type="entry name" value="ERV_ALR"/>
    <property type="match status" value="1"/>
</dbReference>
<gene>
    <name evidence="9" type="ORF">PCOR1329_LOCUS49453</name>
</gene>
<organism evidence="9 10">
    <name type="scientific">Prorocentrum cordatum</name>
    <dbReference type="NCBI Taxonomy" id="2364126"/>
    <lineage>
        <taxon>Eukaryota</taxon>
        <taxon>Sar</taxon>
        <taxon>Alveolata</taxon>
        <taxon>Dinophyceae</taxon>
        <taxon>Prorocentrales</taxon>
        <taxon>Prorocentraceae</taxon>
        <taxon>Prorocentrum</taxon>
    </lineage>
</organism>
<dbReference type="EMBL" id="CAUYUJ010015985">
    <property type="protein sequence ID" value="CAK0860496.1"/>
    <property type="molecule type" value="Genomic_DNA"/>
</dbReference>
<keyword evidence="2 6" id="KW-0285">Flavoprotein</keyword>
<evidence type="ECO:0000259" key="8">
    <source>
        <dbReference type="PROSITE" id="PS51324"/>
    </source>
</evidence>
<evidence type="ECO:0000313" key="10">
    <source>
        <dbReference type="Proteomes" id="UP001189429"/>
    </source>
</evidence>
<dbReference type="Proteomes" id="UP001189429">
    <property type="component" value="Unassembled WGS sequence"/>
</dbReference>
<evidence type="ECO:0000313" key="9">
    <source>
        <dbReference type="EMBL" id="CAK0860496.1"/>
    </source>
</evidence>
<evidence type="ECO:0000256" key="7">
    <source>
        <dbReference type="SAM" id="MobiDB-lite"/>
    </source>
</evidence>
<accession>A0ABN9UKY0</accession>
<dbReference type="Gene3D" id="1.20.120.310">
    <property type="entry name" value="ERV/ALR sulfhydryl oxidase domain"/>
    <property type="match status" value="1"/>
</dbReference>
<dbReference type="InterPro" id="IPR017905">
    <property type="entry name" value="ERV/ALR_sulphydryl_oxidase"/>
</dbReference>
<dbReference type="InterPro" id="IPR036774">
    <property type="entry name" value="ERV/ALR_sulphydryl_oxid_sf"/>
</dbReference>
<dbReference type="Pfam" id="PF04777">
    <property type="entry name" value="Evr1_Alr"/>
    <property type="match status" value="1"/>
</dbReference>
<evidence type="ECO:0000256" key="1">
    <source>
        <dbReference type="ARBA" id="ARBA00001974"/>
    </source>
</evidence>
<proteinExistence type="predicted"/>
<keyword evidence="5" id="KW-1015">Disulfide bond</keyword>
<reference evidence="9" key="1">
    <citation type="submission" date="2023-10" db="EMBL/GenBank/DDBJ databases">
        <authorList>
            <person name="Chen Y."/>
            <person name="Shah S."/>
            <person name="Dougan E. K."/>
            <person name="Thang M."/>
            <person name="Chan C."/>
        </authorList>
    </citation>
    <scope>NUCLEOTIDE SEQUENCE [LARGE SCALE GENOMIC DNA]</scope>
</reference>
<evidence type="ECO:0000256" key="4">
    <source>
        <dbReference type="ARBA" id="ARBA00023002"/>
    </source>
</evidence>
<protein>
    <recommendedName>
        <fullName evidence="6">Sulfhydryl oxidase</fullName>
        <ecNumber evidence="6">1.8.3.2</ecNumber>
    </recommendedName>
</protein>
<evidence type="ECO:0000256" key="2">
    <source>
        <dbReference type="ARBA" id="ARBA00022630"/>
    </source>
</evidence>
<dbReference type="PANTHER" id="PTHR12645">
    <property type="entry name" value="ALR/ERV"/>
    <property type="match status" value="1"/>
</dbReference>
<sequence>LAARPAKKSPLLGLRRGGPAPSASLPSPPPRARPAALRRPPAPSLPGPASGHERRRHLVQPAQQVPDQRALRGGVLLGHEGRCRSARRRRAPARPGGDRAGDLALPARHGRELSTKPAAEEQAGAQQWLLSFLRLYPCSHCAEGFMDVCEAMPPTMGSRNEYALWWCEAHNKVSVDHVGNEPRRCDLAQLVSDATRSGMTLDELSSRSAVALSAE</sequence>
<feature type="region of interest" description="Disordered" evidence="7">
    <location>
        <begin position="1"/>
        <end position="107"/>
    </location>
</feature>
<comment type="catalytic activity">
    <reaction evidence="6">
        <text>2 R'C(R)SH + O2 = R'C(R)S-S(R)CR' + H2O2</text>
        <dbReference type="Rhea" id="RHEA:17357"/>
        <dbReference type="ChEBI" id="CHEBI:15379"/>
        <dbReference type="ChEBI" id="CHEBI:16240"/>
        <dbReference type="ChEBI" id="CHEBI:16520"/>
        <dbReference type="ChEBI" id="CHEBI:17412"/>
        <dbReference type="EC" id="1.8.3.2"/>
    </reaction>
</comment>
<evidence type="ECO:0000256" key="6">
    <source>
        <dbReference type="RuleBase" id="RU371123"/>
    </source>
</evidence>
<feature type="non-terminal residue" evidence="9">
    <location>
        <position position="1"/>
    </location>
</feature>
<dbReference type="SUPFAM" id="SSF69000">
    <property type="entry name" value="FAD-dependent thiol oxidase"/>
    <property type="match status" value="1"/>
</dbReference>
<comment type="cofactor">
    <cofactor evidence="1 6">
        <name>FAD</name>
        <dbReference type="ChEBI" id="CHEBI:57692"/>
    </cofactor>
</comment>
<name>A0ABN9UKY0_9DINO</name>
<dbReference type="InterPro" id="IPR039799">
    <property type="entry name" value="ALR/ERV"/>
</dbReference>
<evidence type="ECO:0000256" key="3">
    <source>
        <dbReference type="ARBA" id="ARBA00022827"/>
    </source>
</evidence>
<comment type="caution">
    <text evidence="9">The sequence shown here is derived from an EMBL/GenBank/DDBJ whole genome shotgun (WGS) entry which is preliminary data.</text>
</comment>
<keyword evidence="10" id="KW-1185">Reference proteome</keyword>
<dbReference type="EC" id="1.8.3.2" evidence="6"/>
<keyword evidence="3 6" id="KW-0274">FAD</keyword>
<keyword evidence="4 6" id="KW-0560">Oxidoreductase</keyword>
<feature type="domain" description="ERV/ALR sulfhydryl oxidase" evidence="8">
    <location>
        <begin position="91"/>
        <end position="195"/>
    </location>
</feature>
<dbReference type="PANTHER" id="PTHR12645:SF0">
    <property type="entry name" value="FAD-LINKED SULFHYDRYL OXIDASE ALR"/>
    <property type="match status" value="1"/>
</dbReference>
<evidence type="ECO:0000256" key="5">
    <source>
        <dbReference type="ARBA" id="ARBA00023157"/>
    </source>
</evidence>